<dbReference type="PANTHER" id="PTHR34144:SF7">
    <property type="entry name" value="EXPORT PROTEIN (CAP59), PUTATIVE (AFU_ORTHOLOGUE AFUA_7G05020)-RELATED"/>
    <property type="match status" value="1"/>
</dbReference>
<organism evidence="1 2">
    <name type="scientific">Rotaria socialis</name>
    <dbReference type="NCBI Taxonomy" id="392032"/>
    <lineage>
        <taxon>Eukaryota</taxon>
        <taxon>Metazoa</taxon>
        <taxon>Spiralia</taxon>
        <taxon>Gnathifera</taxon>
        <taxon>Rotifera</taxon>
        <taxon>Eurotatoria</taxon>
        <taxon>Bdelloidea</taxon>
        <taxon>Philodinida</taxon>
        <taxon>Philodinidae</taxon>
        <taxon>Rotaria</taxon>
    </lineage>
</organism>
<evidence type="ECO:0000313" key="2">
    <source>
        <dbReference type="Proteomes" id="UP000663865"/>
    </source>
</evidence>
<comment type="caution">
    <text evidence="1">The sequence shown here is derived from an EMBL/GenBank/DDBJ whole genome shotgun (WGS) entry which is preliminary data.</text>
</comment>
<evidence type="ECO:0000313" key="1">
    <source>
        <dbReference type="EMBL" id="CAF3661206.1"/>
    </source>
</evidence>
<name>A0A818RXC4_9BILA</name>
<dbReference type="Proteomes" id="UP000663865">
    <property type="component" value="Unassembled WGS sequence"/>
</dbReference>
<gene>
    <name evidence="1" type="ORF">KIK155_LOCUS24053</name>
</gene>
<sequence>SIQVLCCWNGGVVLNPEPFLVYGVRFRRSDASLGEKECSGSECTQLCRDFIKFGYFRNIIVPKLKVSYEHHVFSAVKVGDFAKVTNSSRELNNLDDLKLIFDSPPTHQDCWPMYKTGVSGPDGRIYRESIEDVSRPWPRPHGIVFKEPLNTIVYNKKTNKRHILPFPNGHSIFD</sequence>
<reference evidence="1" key="1">
    <citation type="submission" date="2021-02" db="EMBL/GenBank/DDBJ databases">
        <authorList>
            <person name="Nowell W R."/>
        </authorList>
    </citation>
    <scope>NUCLEOTIDE SEQUENCE</scope>
</reference>
<accession>A0A818RXC4</accession>
<dbReference type="PANTHER" id="PTHR34144">
    <property type="entry name" value="CHROMOSOME 8, WHOLE GENOME SHOTGUN SEQUENCE"/>
    <property type="match status" value="1"/>
</dbReference>
<dbReference type="InterPro" id="IPR021047">
    <property type="entry name" value="Mannosyltransferase_CMT1"/>
</dbReference>
<dbReference type="AlphaFoldDB" id="A0A818RXC4"/>
<feature type="non-terminal residue" evidence="1">
    <location>
        <position position="1"/>
    </location>
</feature>
<dbReference type="EMBL" id="CAJNYV010004253">
    <property type="protein sequence ID" value="CAF3661206.1"/>
    <property type="molecule type" value="Genomic_DNA"/>
</dbReference>
<proteinExistence type="predicted"/>
<dbReference type="Pfam" id="PF11735">
    <property type="entry name" value="CAP59_mtransfer"/>
    <property type="match status" value="1"/>
</dbReference>
<protein>
    <submittedName>
        <fullName evidence="1">Uncharacterized protein</fullName>
    </submittedName>
</protein>